<dbReference type="InterPro" id="IPR012337">
    <property type="entry name" value="RNaseH-like_sf"/>
</dbReference>
<evidence type="ECO:0000313" key="3">
    <source>
        <dbReference type="Proteomes" id="UP000654075"/>
    </source>
</evidence>
<evidence type="ECO:0000313" key="2">
    <source>
        <dbReference type="EMBL" id="CAE8587381.1"/>
    </source>
</evidence>
<organism evidence="2 3">
    <name type="scientific">Polarella glacialis</name>
    <name type="common">Dinoflagellate</name>
    <dbReference type="NCBI Taxonomy" id="89957"/>
    <lineage>
        <taxon>Eukaryota</taxon>
        <taxon>Sar</taxon>
        <taxon>Alveolata</taxon>
        <taxon>Dinophyceae</taxon>
        <taxon>Suessiales</taxon>
        <taxon>Suessiaceae</taxon>
        <taxon>Polarella</taxon>
    </lineage>
</organism>
<gene>
    <name evidence="2" type="ORF">PGLA1383_LOCUS6219</name>
</gene>
<name>A0A813DFG7_POLGL</name>
<dbReference type="InterPro" id="IPR036397">
    <property type="entry name" value="RNaseH_sf"/>
</dbReference>
<accession>A0A813DFG7</accession>
<comment type="caution">
    <text evidence="2">The sequence shown here is derived from an EMBL/GenBank/DDBJ whole genome shotgun (WGS) entry which is preliminary data.</text>
</comment>
<sequence>MEPPSAFWASSLASVPGVWVSLPVALPSRRDRVTARGRAAEEATDSWSFGTWAAAGATALSLRLPLRPSRHQRGNAVRERAGLATTTRLAKSKDTNKKGNYQAKARPGQQPKTELAPVPQYELSEVFSLDVECVAVGKTHLKSDRAPCSFALVDGYGAVVMQTLIQPSTPVLSRRLSNLEALSPGELNGSRAVSLERAIAELKAKLPRRAVLVGQEPEGDFGWMQLTQGVDFRETLNLAEVFTNSQGMVFSLRHQARVLLGKDASKGVHDPSWDAKVSVELYRKASEASEKELAALRDKLTSKEFWPPKHSLARECGYQIDGVCLSMYGADHCICGKPTVTPNIKKR</sequence>
<keyword evidence="3" id="KW-1185">Reference proteome</keyword>
<dbReference type="Gene3D" id="3.30.420.10">
    <property type="entry name" value="Ribonuclease H-like superfamily/Ribonuclease H"/>
    <property type="match status" value="1"/>
</dbReference>
<reference evidence="2" key="1">
    <citation type="submission" date="2021-02" db="EMBL/GenBank/DDBJ databases">
        <authorList>
            <person name="Dougan E. K."/>
            <person name="Rhodes N."/>
            <person name="Thang M."/>
            <person name="Chan C."/>
        </authorList>
    </citation>
    <scope>NUCLEOTIDE SEQUENCE</scope>
</reference>
<dbReference type="OrthoDB" id="8191639at2759"/>
<dbReference type="AlphaFoldDB" id="A0A813DFG7"/>
<dbReference type="EMBL" id="CAJNNV010002567">
    <property type="protein sequence ID" value="CAE8587381.1"/>
    <property type="molecule type" value="Genomic_DNA"/>
</dbReference>
<evidence type="ECO:0000256" key="1">
    <source>
        <dbReference type="SAM" id="MobiDB-lite"/>
    </source>
</evidence>
<feature type="region of interest" description="Disordered" evidence="1">
    <location>
        <begin position="71"/>
        <end position="115"/>
    </location>
</feature>
<proteinExistence type="predicted"/>
<dbReference type="Proteomes" id="UP000654075">
    <property type="component" value="Unassembled WGS sequence"/>
</dbReference>
<protein>
    <recommendedName>
        <fullName evidence="4">Exonuclease domain-containing protein</fullName>
    </recommendedName>
</protein>
<evidence type="ECO:0008006" key="4">
    <source>
        <dbReference type="Google" id="ProtNLM"/>
    </source>
</evidence>
<dbReference type="GO" id="GO:0003676">
    <property type="term" value="F:nucleic acid binding"/>
    <property type="evidence" value="ECO:0007669"/>
    <property type="project" value="InterPro"/>
</dbReference>
<dbReference type="OMA" id="FEGVCQG"/>
<dbReference type="SUPFAM" id="SSF53098">
    <property type="entry name" value="Ribonuclease H-like"/>
    <property type="match status" value="1"/>
</dbReference>